<proteinExistence type="predicted"/>
<accession>A0ABQ0P7Y4</accession>
<reference evidence="1" key="1">
    <citation type="submission" date="2013-04" db="EMBL/GenBank/DDBJ databases">
        <title>The genome sequencing project of 58 acetic acid bacteria.</title>
        <authorList>
            <person name="Okamoto-Kainuma A."/>
            <person name="Ishikawa M."/>
            <person name="Umino S."/>
            <person name="Koizumi Y."/>
            <person name="Shiwa Y."/>
            <person name="Yoshikawa H."/>
            <person name="Matsutani M."/>
            <person name="Matsushita K."/>
        </authorList>
    </citation>
    <scope>NUCLEOTIDE SEQUENCE</scope>
    <source>
        <strain evidence="1">DSM 12717</strain>
    </source>
</reference>
<dbReference type="EMBL" id="BAQP01000152">
    <property type="protein sequence ID" value="GBQ25641.1"/>
    <property type="molecule type" value="Genomic_DNA"/>
</dbReference>
<protein>
    <submittedName>
        <fullName evidence="1">Uncharacterized protein</fullName>
    </submittedName>
</protein>
<comment type="caution">
    <text evidence="1">The sequence shown here is derived from an EMBL/GenBank/DDBJ whole genome shotgun (WGS) entry which is preliminary data.</text>
</comment>
<organism evidence="1 2">
    <name type="scientific">Gluconacetobacter sacchari DSM 12717</name>
    <dbReference type="NCBI Taxonomy" id="1307940"/>
    <lineage>
        <taxon>Bacteria</taxon>
        <taxon>Pseudomonadati</taxon>
        <taxon>Pseudomonadota</taxon>
        <taxon>Alphaproteobacteria</taxon>
        <taxon>Acetobacterales</taxon>
        <taxon>Acetobacteraceae</taxon>
        <taxon>Gluconacetobacter</taxon>
    </lineage>
</organism>
<name>A0ABQ0P7Y4_9PROT</name>
<evidence type="ECO:0000313" key="2">
    <source>
        <dbReference type="Proteomes" id="UP001060895"/>
    </source>
</evidence>
<sequence>MSGQAAQGGERNVRFQRRYARKKTSIVINGRSKRGTEYPDRPLSLPTTAQRLEQINLPINKFDPGG</sequence>
<keyword evidence="2" id="KW-1185">Reference proteome</keyword>
<gene>
    <name evidence="1" type="ORF">AA12717_2119</name>
</gene>
<evidence type="ECO:0000313" key="1">
    <source>
        <dbReference type="EMBL" id="GBQ25641.1"/>
    </source>
</evidence>
<dbReference type="Proteomes" id="UP001060895">
    <property type="component" value="Unassembled WGS sequence"/>
</dbReference>